<feature type="region of interest" description="Disordered" evidence="1">
    <location>
        <begin position="562"/>
        <end position="640"/>
    </location>
</feature>
<dbReference type="EMBL" id="MU155898">
    <property type="protein sequence ID" value="KAF9470635.1"/>
    <property type="molecule type" value="Genomic_DNA"/>
</dbReference>
<feature type="region of interest" description="Disordered" evidence="1">
    <location>
        <begin position="1"/>
        <end position="44"/>
    </location>
</feature>
<evidence type="ECO:0000256" key="1">
    <source>
        <dbReference type="SAM" id="MobiDB-lite"/>
    </source>
</evidence>
<feature type="non-terminal residue" evidence="2">
    <location>
        <position position="640"/>
    </location>
</feature>
<dbReference type="Proteomes" id="UP000807469">
    <property type="component" value="Unassembled WGS sequence"/>
</dbReference>
<sequence length="640" mass="72022">MSNFDDASYQHWGSDGVNDPRDFRMSSPIDFDGPPREEEEEEPGVRSLTVAEFVSLAKQLYQSGDMASFTRFVLNGLHEHVQHQVDPIKNALEDDHEIYALRDYDSLLGIHSNICVQTALTMYPVSKFEDTLTRNIHIKISFNNQFGEHSNVPVHRIPNLCIAKWGTHNMIRVLLPGLYNGQRRNPFLTQEELATFYEKGLRPTAVRLAGPSASEWPPSYSAEMFRARGKNGTLSFQTKTLPSWRVGPLGDCLRTCLASNGVSWGAGLVFLHQIRGVKGSSGHSVTADAATEAMDDFLLENSFIDDALLTGDWWVDVGLEIASIDEQCLAWRTDSHYHVAKDALKITEHHARRITRPGSSKYIRDMTSHLPSVSGCRISPGVRAQGPYEALYLQTYTTDKAITYRPEGSHFGKFLRGEDIISGKADDYCRGLYDLYRQATDKNPSRARIELRVPMQHASRVLLDVDIDHFRDGLVIFDPIVWWSLRAYRVLAFKYILEQQEQGTYSIRSMDSALLLTAAAPWFLNGLHSAPDNGPSSRDLMGKILPLVDRIDADVETLAYPTSTRASITPVQRSDNDDNDDDDDDDDDHDDHDRNAGSVRRVEEDNISVYSDLSDVEAPVHQAIRPRGQSNRPENVPYNP</sequence>
<name>A0A9P6CQY1_9AGAR</name>
<accession>A0A9P6CQY1</accession>
<comment type="caution">
    <text evidence="2">The sequence shown here is derived from an EMBL/GenBank/DDBJ whole genome shotgun (WGS) entry which is preliminary data.</text>
</comment>
<evidence type="ECO:0000313" key="3">
    <source>
        <dbReference type="Proteomes" id="UP000807469"/>
    </source>
</evidence>
<proteinExistence type="predicted"/>
<reference evidence="2" key="1">
    <citation type="submission" date="2020-11" db="EMBL/GenBank/DDBJ databases">
        <authorList>
            <consortium name="DOE Joint Genome Institute"/>
            <person name="Ahrendt S."/>
            <person name="Riley R."/>
            <person name="Andreopoulos W."/>
            <person name="Labutti K."/>
            <person name="Pangilinan J."/>
            <person name="Ruiz-Duenas F.J."/>
            <person name="Barrasa J.M."/>
            <person name="Sanchez-Garcia M."/>
            <person name="Camarero S."/>
            <person name="Miyauchi S."/>
            <person name="Serrano A."/>
            <person name="Linde D."/>
            <person name="Babiker R."/>
            <person name="Drula E."/>
            <person name="Ayuso-Fernandez I."/>
            <person name="Pacheco R."/>
            <person name="Padilla G."/>
            <person name="Ferreira P."/>
            <person name="Barriuso J."/>
            <person name="Kellner H."/>
            <person name="Castanera R."/>
            <person name="Alfaro M."/>
            <person name="Ramirez L."/>
            <person name="Pisabarro A.G."/>
            <person name="Kuo A."/>
            <person name="Tritt A."/>
            <person name="Lipzen A."/>
            <person name="He G."/>
            <person name="Yan M."/>
            <person name="Ng V."/>
            <person name="Cullen D."/>
            <person name="Martin F."/>
            <person name="Rosso M.-N."/>
            <person name="Henrissat B."/>
            <person name="Hibbett D."/>
            <person name="Martinez A.T."/>
            <person name="Grigoriev I.V."/>
        </authorList>
    </citation>
    <scope>NUCLEOTIDE SEQUENCE</scope>
    <source>
        <strain evidence="2">CIRM-BRFM 674</strain>
    </source>
</reference>
<feature type="compositionally biased region" description="Basic and acidic residues" evidence="1">
    <location>
        <begin position="591"/>
        <end position="604"/>
    </location>
</feature>
<feature type="compositionally biased region" description="Polar residues" evidence="1">
    <location>
        <begin position="562"/>
        <end position="573"/>
    </location>
</feature>
<gene>
    <name evidence="2" type="ORF">BDN70DRAFT_901951</name>
</gene>
<dbReference type="AlphaFoldDB" id="A0A9P6CQY1"/>
<keyword evidence="3" id="KW-1185">Reference proteome</keyword>
<dbReference type="OrthoDB" id="3261690at2759"/>
<feature type="compositionally biased region" description="Acidic residues" evidence="1">
    <location>
        <begin position="577"/>
        <end position="590"/>
    </location>
</feature>
<organism evidence="2 3">
    <name type="scientific">Pholiota conissans</name>
    <dbReference type="NCBI Taxonomy" id="109636"/>
    <lineage>
        <taxon>Eukaryota</taxon>
        <taxon>Fungi</taxon>
        <taxon>Dikarya</taxon>
        <taxon>Basidiomycota</taxon>
        <taxon>Agaricomycotina</taxon>
        <taxon>Agaricomycetes</taxon>
        <taxon>Agaricomycetidae</taxon>
        <taxon>Agaricales</taxon>
        <taxon>Agaricineae</taxon>
        <taxon>Strophariaceae</taxon>
        <taxon>Pholiota</taxon>
    </lineage>
</organism>
<protein>
    <submittedName>
        <fullName evidence="2">Uncharacterized protein</fullName>
    </submittedName>
</protein>
<evidence type="ECO:0000313" key="2">
    <source>
        <dbReference type="EMBL" id="KAF9470635.1"/>
    </source>
</evidence>